<dbReference type="PANTHER" id="PTHR45845:SF4">
    <property type="entry name" value="PLECKSTRIN HOMOLOGY DOMAIN CONTAINING, FAMILY G (WITH RHOGEF DOMAIN) MEMBER 4"/>
    <property type="match status" value="1"/>
</dbReference>
<feature type="region of interest" description="Disordered" evidence="1">
    <location>
        <begin position="1608"/>
        <end position="1649"/>
    </location>
</feature>
<dbReference type="CDD" id="cd00160">
    <property type="entry name" value="RhoGEF"/>
    <property type="match status" value="1"/>
</dbReference>
<dbReference type="Pfam" id="PF22697">
    <property type="entry name" value="SOS1_NGEF_PH"/>
    <property type="match status" value="1"/>
</dbReference>
<dbReference type="EMBL" id="JAATIS010000147">
    <property type="protein sequence ID" value="KAG2469781.1"/>
    <property type="molecule type" value="Genomic_DNA"/>
</dbReference>
<feature type="compositionally biased region" description="Basic and acidic residues" evidence="1">
    <location>
        <begin position="207"/>
        <end position="217"/>
    </location>
</feature>
<dbReference type="InterPro" id="IPR011993">
    <property type="entry name" value="PH-like_dom_sf"/>
</dbReference>
<organism evidence="3 4">
    <name type="scientific">Polypterus senegalus</name>
    <name type="common">Senegal bichir</name>
    <dbReference type="NCBI Taxonomy" id="55291"/>
    <lineage>
        <taxon>Eukaryota</taxon>
        <taxon>Metazoa</taxon>
        <taxon>Chordata</taxon>
        <taxon>Craniata</taxon>
        <taxon>Vertebrata</taxon>
        <taxon>Euteleostomi</taxon>
        <taxon>Actinopterygii</taxon>
        <taxon>Polypteriformes</taxon>
        <taxon>Polypteridae</taxon>
        <taxon>Polypterus</taxon>
    </lineage>
</organism>
<feature type="compositionally biased region" description="Polar residues" evidence="1">
    <location>
        <begin position="735"/>
        <end position="745"/>
    </location>
</feature>
<feature type="non-terminal residue" evidence="3">
    <location>
        <position position="1"/>
    </location>
</feature>
<dbReference type="SUPFAM" id="SSF48065">
    <property type="entry name" value="DBL homology domain (DH-domain)"/>
    <property type="match status" value="1"/>
</dbReference>
<feature type="non-terminal residue" evidence="3">
    <location>
        <position position="2150"/>
    </location>
</feature>
<feature type="region of interest" description="Disordered" evidence="1">
    <location>
        <begin position="1"/>
        <end position="23"/>
    </location>
</feature>
<dbReference type="Pfam" id="PF00621">
    <property type="entry name" value="RhoGEF"/>
    <property type="match status" value="1"/>
</dbReference>
<feature type="compositionally biased region" description="Low complexity" evidence="1">
    <location>
        <begin position="156"/>
        <end position="167"/>
    </location>
</feature>
<dbReference type="InterPro" id="IPR055251">
    <property type="entry name" value="SOS1_NGEF_PH"/>
</dbReference>
<protein>
    <submittedName>
        <fullName evidence="3">PKH4B protein</fullName>
    </submittedName>
</protein>
<feature type="compositionally biased region" description="Basic residues" evidence="1">
    <location>
        <begin position="60"/>
        <end position="86"/>
    </location>
</feature>
<evidence type="ECO:0000313" key="4">
    <source>
        <dbReference type="Proteomes" id="UP000886611"/>
    </source>
</evidence>
<gene>
    <name evidence="3" type="primary">Plekhg4b_0</name>
    <name evidence="3" type="ORF">GTO96_0022513</name>
</gene>
<feature type="region of interest" description="Disordered" evidence="1">
    <location>
        <begin position="727"/>
        <end position="747"/>
    </location>
</feature>
<feature type="region of interest" description="Disordered" evidence="1">
    <location>
        <begin position="129"/>
        <end position="170"/>
    </location>
</feature>
<accession>A0A8X8BVY3</accession>
<dbReference type="Gene3D" id="1.20.900.10">
    <property type="entry name" value="Dbl homology (DH) domain"/>
    <property type="match status" value="1"/>
</dbReference>
<dbReference type="Proteomes" id="UP000886611">
    <property type="component" value="Unassembled WGS sequence"/>
</dbReference>
<dbReference type="PANTHER" id="PTHR45845">
    <property type="entry name" value="RHO GUANINE NUCLEOTIDE EXCHANGE FACTOR-RELATED"/>
    <property type="match status" value="1"/>
</dbReference>
<dbReference type="GO" id="GO:0005085">
    <property type="term" value="F:guanyl-nucleotide exchange factor activity"/>
    <property type="evidence" value="ECO:0007669"/>
    <property type="project" value="InterPro"/>
</dbReference>
<dbReference type="Gene3D" id="2.30.29.30">
    <property type="entry name" value="Pleckstrin-homology domain (PH domain)/Phosphotyrosine-binding domain (PTB)"/>
    <property type="match status" value="1"/>
</dbReference>
<feature type="region of interest" description="Disordered" evidence="1">
    <location>
        <begin position="42"/>
        <end position="110"/>
    </location>
</feature>
<feature type="region of interest" description="Disordered" evidence="1">
    <location>
        <begin position="2051"/>
        <end position="2095"/>
    </location>
</feature>
<feature type="region of interest" description="Disordered" evidence="1">
    <location>
        <begin position="203"/>
        <end position="225"/>
    </location>
</feature>
<dbReference type="SMART" id="SM00325">
    <property type="entry name" value="RhoGEF"/>
    <property type="match status" value="1"/>
</dbReference>
<sequence length="2150" mass="240332">MPFIPSRLPVGAGARPGRLGGPEEGECLLQTEWGVRPGTNRIRVRGRSTGSGLAASRARQQQRRLRSRSRCGSRNRRSHNAAKRHVSALGAGEARWPRAGGPAPERHGLAGVSCVPADDWIEAGPRNASLVSEKDPIGPEGVAQRRQAPRGADRQVSSPTPVSLSPPAARRCLGGIPSPVEPTFEELLRVLVAQCEQLMEMAVASRETPRETEDRRGAGTGGRQNTAGVVSVAVPVEQVGGFAEHGRDRLRDDRLRVGDLPTADAAVQTASEAGRSNTQGLDSEALDSCIQNTLSVLYPPFEATAATVLCQVFDVVEKTYRGDGLRYLTDFLVPSKHILQCIQQDACFHYCGYIFRHEGWPLCIHEKVIVHLASLDWRRLKPGDFYLQIVPYLKKTPRIVLKCLSTDKHNIEELEVPDVMYTSIFTKEWLELINRERMGTSLEYCLLSTDSTIFRVPWKEIVCPEFISRPEITEKTHGMNQTGATGFEKTQATQTSVLPNFSLSTSEDIVEHNESEETDLSRTRHSHTDAVNMLDICDNMSEKSDQDLEGDYVELADISFPRFCPQKGSLTESLCQNYRNIDKNHGLERKEKPVPDCTKSTCTQSLICKNLIDNNFNTTDSCEVSLRTISNGQQKDLNGYVLCKNRTLNHVEGIPSTIVSVVSASDSACYNPNTFSGMGSLTKDYSSMFDKGLPVHSHSSSSDSSLNDAVQSSSALGFENSFDTLQKYRGIPDNDSMQSESTSKADSLISRDMSHNTSDIQAGENDSLVTDTVPVSSTEIQSERHSFHCCDKDKTRSAFMNFTQTYSPTEENRSSPSNVSKAKLPDITLGFSSEDIASDEKVCTGEPDIIVSEPYLASSNLRNTSSENLKYSDAEYSKCMVDTKNLSPAFSFMGNVQYDTELSSREANGDIEIVTTATTQCSFSGLSSVICNKDDSLTTSISGMCVQKENCLQSTTYRMEEVHLQLSVPTEANCKHSVEEDCQRNQSHADECAYILSSNDVADVEYIQYHDISDGLSCEEYSSDSHISKSEEGSVNKGKFLENGNLLSTIVGQQKPEDCVYICGIEPSEKVAQATDSFTVEATAIVAGHGASLESHEKGTRDKCGRGVVIITTRNTVWLNPSCNSKELVNLLLYFYAILRKDVQAMGLTVLVDARRCSPVPALFKAFNNVQVELLTSLKSLHKHIDGSQLPLEFDGTFPFCYSDWVSFRMKLEQLTELCETASTFLCQIIESLRSTRVPSTAEKAEYALKEYKDQMKNILEDKRLVMLQLEGGSILSRLKKEESCVSLTDNYRDEIETAMSLYNKVDELVHCLVMLSNKHMQELEFVVEFKTLEEGFKKEYCKTGEKLLKKLEEYEDISSSELQVYEVKVHSFWKKLKDFSQKVEDTREWIDKTVKLYEFFDKAYEWALEGMRRLASITMEDCSMTEKCGTVIKCLEEYRRQHPDISEAKFLEMKELACELKSEKCQKQWKFAWSKCQETKQMFEKKLEAALRTRRSLPLGKIACDVVGSAGRRYSEGTNHSMLYERSNSISFSSSQRVFSSGWSRDRLGSHSSTGYYGVASGNVEDSSAECVFSTTPILNRHAINQQISGTATSLICRVSPDSYKLTRSVSADEPNRDTQPRIQTRTSSCSSASGTGYHGKRQLRKTQSFDVAPSEVARYGTCQRTLSEPARHGNTGVFIKGLEVSSTEIVERPYYRQQTIQNWTQGLAEGCRNNNPIPDSRAKSSKLRHIIEEMVMTERDYVRSLRYIIDNYFPEMERCDLPQDLRGKRSIIFGNLEKLYDFHSQYFLKELESCCNHPLRVSHCFLRHQDQFGMYALYSKNKPKSDSLLASHGNIFFRFKQLQLEDKMDLASYLLKPIQRMSKYALLLKDLFKECSEAQEQELSYLRAAAEMVKFQLRHGNDLLAMDAIRDCDTADVGLTENCGESGMRFEIWFRRRKSKNQTYVLQASTPEIKQAWTTDVAKILWQQATRNKGARTRASIAVSLFDHSDPFKRTQTPISATGSPIINSSSSSSLLGPLNLHMYTNQSLMSGGVLTTDRPFCISTCIEEDEQEHETSSQPSMTTESSESSSHCMSGSGSSGSDSGCVSSILPENLSEEPGSPCDMACYSYPASQHSSSATSPLEEKAKFSNSQYISAVSIVKRRVFIQ</sequence>
<feature type="compositionally biased region" description="Low complexity" evidence="1">
    <location>
        <begin position="2059"/>
        <end position="2091"/>
    </location>
</feature>
<dbReference type="SUPFAM" id="SSF52087">
    <property type="entry name" value="CRAL/TRIO domain"/>
    <property type="match status" value="1"/>
</dbReference>
<dbReference type="InterPro" id="IPR000219">
    <property type="entry name" value="DH_dom"/>
</dbReference>
<feature type="domain" description="DH" evidence="2">
    <location>
        <begin position="1728"/>
        <end position="1905"/>
    </location>
</feature>
<dbReference type="InterPro" id="IPR052231">
    <property type="entry name" value="Rho_GEF_signaling-related"/>
</dbReference>
<keyword evidence="4" id="KW-1185">Reference proteome</keyword>
<proteinExistence type="predicted"/>
<evidence type="ECO:0000256" key="1">
    <source>
        <dbReference type="SAM" id="MobiDB-lite"/>
    </source>
</evidence>
<evidence type="ECO:0000259" key="2">
    <source>
        <dbReference type="PROSITE" id="PS50010"/>
    </source>
</evidence>
<comment type="caution">
    <text evidence="3">The sequence shown here is derived from an EMBL/GenBank/DDBJ whole genome shotgun (WGS) entry which is preliminary data.</text>
</comment>
<reference evidence="3 4" key="1">
    <citation type="journal article" date="2021" name="Cell">
        <title>Tracing the genetic footprints of vertebrate landing in non-teleost ray-finned fishes.</title>
        <authorList>
            <person name="Bi X."/>
            <person name="Wang K."/>
            <person name="Yang L."/>
            <person name="Pan H."/>
            <person name="Jiang H."/>
            <person name="Wei Q."/>
            <person name="Fang M."/>
            <person name="Yu H."/>
            <person name="Zhu C."/>
            <person name="Cai Y."/>
            <person name="He Y."/>
            <person name="Gan X."/>
            <person name="Zeng H."/>
            <person name="Yu D."/>
            <person name="Zhu Y."/>
            <person name="Jiang H."/>
            <person name="Qiu Q."/>
            <person name="Yang H."/>
            <person name="Zhang Y.E."/>
            <person name="Wang W."/>
            <person name="Zhu M."/>
            <person name="He S."/>
            <person name="Zhang G."/>
        </authorList>
    </citation>
    <scope>NUCLEOTIDE SEQUENCE [LARGE SCALE GENOMIC DNA]</scope>
    <source>
        <strain evidence="3">Bchr_013</strain>
    </source>
</reference>
<dbReference type="InterPro" id="IPR035899">
    <property type="entry name" value="DBL_dom_sf"/>
</dbReference>
<name>A0A8X8BVY3_POLSE</name>
<evidence type="ECO:0000313" key="3">
    <source>
        <dbReference type="EMBL" id="KAG2469781.1"/>
    </source>
</evidence>
<feature type="compositionally biased region" description="Polar residues" evidence="1">
    <location>
        <begin position="1622"/>
        <end position="1636"/>
    </location>
</feature>
<dbReference type="InterPro" id="IPR036865">
    <property type="entry name" value="CRAL-TRIO_dom_sf"/>
</dbReference>
<dbReference type="PROSITE" id="PS50010">
    <property type="entry name" value="DH_2"/>
    <property type="match status" value="1"/>
</dbReference>
<dbReference type="SUPFAM" id="SSF50729">
    <property type="entry name" value="PH domain-like"/>
    <property type="match status" value="1"/>
</dbReference>